<accession>A0ABT0YLE2</accession>
<feature type="compositionally biased region" description="Basic and acidic residues" evidence="1">
    <location>
        <begin position="29"/>
        <end position="42"/>
    </location>
</feature>
<proteinExistence type="predicted"/>
<sequence>MLQLLAAIARKLDIPVDDDGALSVLEQATRPEKPAEQIDRAAARGLTSGHSRS</sequence>
<keyword evidence="3" id="KW-1185">Reference proteome</keyword>
<dbReference type="Proteomes" id="UP001165541">
    <property type="component" value="Unassembled WGS sequence"/>
</dbReference>
<organism evidence="2 3">
    <name type="scientific">Caldimonas mangrovi</name>
    <dbReference type="NCBI Taxonomy" id="2944811"/>
    <lineage>
        <taxon>Bacteria</taxon>
        <taxon>Pseudomonadati</taxon>
        <taxon>Pseudomonadota</taxon>
        <taxon>Betaproteobacteria</taxon>
        <taxon>Burkholderiales</taxon>
        <taxon>Sphaerotilaceae</taxon>
        <taxon>Caldimonas</taxon>
    </lineage>
</organism>
<dbReference type="RefSeq" id="WP_251777756.1">
    <property type="nucleotide sequence ID" value="NZ_JAMKFE010000004.1"/>
</dbReference>
<comment type="caution">
    <text evidence="2">The sequence shown here is derived from an EMBL/GenBank/DDBJ whole genome shotgun (WGS) entry which is preliminary data.</text>
</comment>
<evidence type="ECO:0000256" key="1">
    <source>
        <dbReference type="SAM" id="MobiDB-lite"/>
    </source>
</evidence>
<evidence type="ECO:0000313" key="2">
    <source>
        <dbReference type="EMBL" id="MCM5679551.1"/>
    </source>
</evidence>
<dbReference type="EMBL" id="JAMKFE010000004">
    <property type="protein sequence ID" value="MCM5679551.1"/>
    <property type="molecule type" value="Genomic_DNA"/>
</dbReference>
<name>A0ABT0YLE2_9BURK</name>
<reference evidence="2" key="1">
    <citation type="submission" date="2022-05" db="EMBL/GenBank/DDBJ databases">
        <title>Schlegelella sp. nov., isolated from mangrove soil.</title>
        <authorList>
            <person name="Liu Y."/>
            <person name="Ge X."/>
            <person name="Liu W."/>
        </authorList>
    </citation>
    <scope>NUCLEOTIDE SEQUENCE</scope>
    <source>
        <strain evidence="2">S2-27</strain>
    </source>
</reference>
<protein>
    <submittedName>
        <fullName evidence="2">Uncharacterized protein</fullName>
    </submittedName>
</protein>
<feature type="region of interest" description="Disordered" evidence="1">
    <location>
        <begin position="27"/>
        <end position="53"/>
    </location>
</feature>
<gene>
    <name evidence="2" type="ORF">M8A51_08400</name>
</gene>
<evidence type="ECO:0000313" key="3">
    <source>
        <dbReference type="Proteomes" id="UP001165541"/>
    </source>
</evidence>